<feature type="signal peptide" evidence="1">
    <location>
        <begin position="1"/>
        <end position="20"/>
    </location>
</feature>
<evidence type="ECO:0000313" key="2">
    <source>
        <dbReference type="EMBL" id="MFD0886822.1"/>
    </source>
</evidence>
<evidence type="ECO:0000256" key="1">
    <source>
        <dbReference type="SAM" id="SignalP"/>
    </source>
</evidence>
<dbReference type="Proteomes" id="UP001597024">
    <property type="component" value="Unassembled WGS sequence"/>
</dbReference>
<comment type="caution">
    <text evidence="2">The sequence shown here is derived from an EMBL/GenBank/DDBJ whole genome shotgun (WGS) entry which is preliminary data.</text>
</comment>
<sequence length="105" mass="10882">MRLCEVAAALLVGTVPNASAAQAAGVLNLWSGFNQTGQVQPVSAPNGGGRVTLEGPFQARSAGNRSPHTVALYDNEDCDGEPVAVVGSHRRDNFQPFQVGSVSFS</sequence>
<name>A0ABW3DVQ6_9ACTN</name>
<evidence type="ECO:0000313" key="3">
    <source>
        <dbReference type="Proteomes" id="UP001597024"/>
    </source>
</evidence>
<gene>
    <name evidence="2" type="ORF">ACFQ08_19920</name>
</gene>
<keyword evidence="1" id="KW-0732">Signal</keyword>
<dbReference type="Pfam" id="PF03995">
    <property type="entry name" value="Inhibitor_I36"/>
    <property type="match status" value="1"/>
</dbReference>
<keyword evidence="3" id="KW-1185">Reference proteome</keyword>
<organism evidence="2 3">
    <name type="scientific">Streptosporangium algeriense</name>
    <dbReference type="NCBI Taxonomy" id="1682748"/>
    <lineage>
        <taxon>Bacteria</taxon>
        <taxon>Bacillati</taxon>
        <taxon>Actinomycetota</taxon>
        <taxon>Actinomycetes</taxon>
        <taxon>Streptosporangiales</taxon>
        <taxon>Streptosporangiaceae</taxon>
        <taxon>Streptosporangium</taxon>
    </lineage>
</organism>
<feature type="chain" id="PRO_5046518652" evidence="1">
    <location>
        <begin position="21"/>
        <end position="105"/>
    </location>
</feature>
<reference evidence="3" key="1">
    <citation type="journal article" date="2019" name="Int. J. Syst. Evol. Microbiol.">
        <title>The Global Catalogue of Microorganisms (GCM) 10K type strain sequencing project: providing services to taxonomists for standard genome sequencing and annotation.</title>
        <authorList>
            <consortium name="The Broad Institute Genomics Platform"/>
            <consortium name="The Broad Institute Genome Sequencing Center for Infectious Disease"/>
            <person name="Wu L."/>
            <person name="Ma J."/>
        </authorList>
    </citation>
    <scope>NUCLEOTIDE SEQUENCE [LARGE SCALE GENOMIC DNA]</scope>
    <source>
        <strain evidence="3">CCUG 62974</strain>
    </source>
</reference>
<accession>A0ABW3DVQ6</accession>
<protein>
    <submittedName>
        <fullName evidence="2">Peptidase inhibitor family I36 protein</fullName>
    </submittedName>
</protein>
<dbReference type="EMBL" id="JBHTHX010000726">
    <property type="protein sequence ID" value="MFD0886822.1"/>
    <property type="molecule type" value="Genomic_DNA"/>
</dbReference>
<proteinExistence type="predicted"/>